<feature type="domain" description="DUF2062" evidence="2">
    <location>
        <begin position="9"/>
        <end position="149"/>
    </location>
</feature>
<dbReference type="Pfam" id="PF09835">
    <property type="entry name" value="DUF2062"/>
    <property type="match status" value="1"/>
</dbReference>
<feature type="transmembrane region" description="Helical" evidence="1">
    <location>
        <begin position="57"/>
        <end position="78"/>
    </location>
</feature>
<comment type="caution">
    <text evidence="3">The sequence shown here is derived from an EMBL/GenBank/DDBJ whole genome shotgun (WGS) entry which is preliminary data.</text>
</comment>
<gene>
    <name evidence="3" type="ORF">ACFSKV_14805</name>
</gene>
<protein>
    <submittedName>
        <fullName evidence="3">DUF2062 domain-containing protein</fullName>
    </submittedName>
</protein>
<feature type="transmembrane region" description="Helical" evidence="1">
    <location>
        <begin position="22"/>
        <end position="50"/>
    </location>
</feature>
<keyword evidence="1" id="KW-1133">Transmembrane helix</keyword>
<keyword evidence="1" id="KW-0812">Transmembrane</keyword>
<keyword evidence="4" id="KW-1185">Reference proteome</keyword>
<dbReference type="EMBL" id="JBHUIV010000020">
    <property type="protein sequence ID" value="MFD2202845.1"/>
    <property type="molecule type" value="Genomic_DNA"/>
</dbReference>
<dbReference type="Proteomes" id="UP001597414">
    <property type="component" value="Unassembled WGS sequence"/>
</dbReference>
<dbReference type="PANTHER" id="PTHR35102">
    <property type="entry name" value="E3 UBIQUITIN-PROTEIN LIGASE"/>
    <property type="match status" value="1"/>
</dbReference>
<sequence>MVRNILQKVKVFFKQGLNPKELAMSITFAIMIGIFPIYGITTAILTILALRLKLNLPLMLAVSYILTPVQIFGIVVFLRTGEFFLGLEPLGLDLQSIKEILSAGFIRTLQVLSGSFMTAIFGWVLIALPFSLFLYIFLFQIFKKFKIWRLRKESEQN</sequence>
<evidence type="ECO:0000259" key="2">
    <source>
        <dbReference type="Pfam" id="PF09835"/>
    </source>
</evidence>
<organism evidence="3 4">
    <name type="scientific">Shivajiella indica</name>
    <dbReference type="NCBI Taxonomy" id="872115"/>
    <lineage>
        <taxon>Bacteria</taxon>
        <taxon>Pseudomonadati</taxon>
        <taxon>Bacteroidota</taxon>
        <taxon>Cytophagia</taxon>
        <taxon>Cytophagales</taxon>
        <taxon>Cyclobacteriaceae</taxon>
        <taxon>Shivajiella</taxon>
    </lineage>
</organism>
<reference evidence="4" key="1">
    <citation type="journal article" date="2019" name="Int. J. Syst. Evol. Microbiol.">
        <title>The Global Catalogue of Microorganisms (GCM) 10K type strain sequencing project: providing services to taxonomists for standard genome sequencing and annotation.</title>
        <authorList>
            <consortium name="The Broad Institute Genomics Platform"/>
            <consortium name="The Broad Institute Genome Sequencing Center for Infectious Disease"/>
            <person name="Wu L."/>
            <person name="Ma J."/>
        </authorList>
    </citation>
    <scope>NUCLEOTIDE SEQUENCE [LARGE SCALE GENOMIC DNA]</scope>
    <source>
        <strain evidence="4">KCTC 19812</strain>
    </source>
</reference>
<dbReference type="RefSeq" id="WP_380804367.1">
    <property type="nucleotide sequence ID" value="NZ_JBHUIV010000020.1"/>
</dbReference>
<feature type="transmembrane region" description="Helical" evidence="1">
    <location>
        <begin position="120"/>
        <end position="142"/>
    </location>
</feature>
<dbReference type="PANTHER" id="PTHR35102:SF1">
    <property type="entry name" value="E3 UBIQUITIN-PROTEIN LIGASE"/>
    <property type="match status" value="1"/>
</dbReference>
<evidence type="ECO:0000313" key="3">
    <source>
        <dbReference type="EMBL" id="MFD2202845.1"/>
    </source>
</evidence>
<dbReference type="InterPro" id="IPR018639">
    <property type="entry name" value="DUF2062"/>
</dbReference>
<name>A0ABW5BB09_9BACT</name>
<evidence type="ECO:0000313" key="4">
    <source>
        <dbReference type="Proteomes" id="UP001597414"/>
    </source>
</evidence>
<keyword evidence="1" id="KW-0472">Membrane</keyword>
<accession>A0ABW5BB09</accession>
<evidence type="ECO:0000256" key="1">
    <source>
        <dbReference type="SAM" id="Phobius"/>
    </source>
</evidence>
<proteinExistence type="predicted"/>